<dbReference type="EMBL" id="KL252066">
    <property type="protein sequence ID" value="KGB41721.1"/>
    <property type="molecule type" value="Genomic_DNA"/>
</dbReference>
<reference evidence="1" key="1">
    <citation type="journal article" date="2012" name="Nat. Genet.">
        <title>Whole-genome sequence of Schistosoma haematobium.</title>
        <authorList>
            <person name="Young N.D."/>
            <person name="Jex A.R."/>
            <person name="Li B."/>
            <person name="Liu S."/>
            <person name="Yang L."/>
            <person name="Xiong Z."/>
            <person name="Li Y."/>
            <person name="Cantacessi C."/>
            <person name="Hall R.S."/>
            <person name="Xu X."/>
            <person name="Chen F."/>
            <person name="Wu X."/>
            <person name="Zerlotini A."/>
            <person name="Oliveira G."/>
            <person name="Hofmann A."/>
            <person name="Zhang G."/>
            <person name="Fang X."/>
            <person name="Kang Y."/>
            <person name="Campbell B.E."/>
            <person name="Loukas A."/>
            <person name="Ranganathan S."/>
            <person name="Rollinson D."/>
            <person name="Rinaldi G."/>
            <person name="Brindley P.J."/>
            <person name="Yang H."/>
            <person name="Wang J."/>
            <person name="Wang J."/>
            <person name="Gasser R.B."/>
        </authorList>
    </citation>
    <scope>NUCLEOTIDE SEQUENCE [LARGE SCALE GENOMIC DNA]</scope>
</reference>
<accession>A0A095B3H9</accession>
<dbReference type="AlphaFoldDB" id="A0A095B3H9"/>
<protein>
    <submittedName>
        <fullName evidence="1">Uncharacterized protein</fullName>
    </submittedName>
</protein>
<sequence>MFQWLSTLDNHTYSLRDSSSPLIVVDNVSKTDNTQITNQDYVTTRTHFNTKNNLNKNDVPECDIPVKKERLVL</sequence>
<name>A0A095B3H9_SCHHA</name>
<proteinExistence type="predicted"/>
<evidence type="ECO:0000313" key="1">
    <source>
        <dbReference type="EMBL" id="KGB41721.1"/>
    </source>
</evidence>
<organism evidence="1">
    <name type="scientific">Schistosoma haematobium</name>
    <name type="common">Blood fluke</name>
    <dbReference type="NCBI Taxonomy" id="6185"/>
    <lineage>
        <taxon>Eukaryota</taxon>
        <taxon>Metazoa</taxon>
        <taxon>Spiralia</taxon>
        <taxon>Lophotrochozoa</taxon>
        <taxon>Platyhelminthes</taxon>
        <taxon>Trematoda</taxon>
        <taxon>Digenea</taxon>
        <taxon>Strigeidida</taxon>
        <taxon>Schistosomatoidea</taxon>
        <taxon>Schistosomatidae</taxon>
        <taxon>Schistosoma</taxon>
    </lineage>
</organism>
<gene>
    <name evidence="1" type="ORF">MS3_10265</name>
</gene>